<accession>Q6QWE6</accession>
<dbReference type="EMBL" id="AY523658">
    <property type="protein sequence ID" value="AAR99344.1"/>
    <property type="molecule type" value="Genomic_DNA"/>
</dbReference>
<geneLocation type="plasmid" evidence="1">
    <name>pML</name>
</geneLocation>
<organism evidence="1">
    <name type="scientific">Methanohalophilus mahii</name>
    <dbReference type="NCBI Taxonomy" id="2176"/>
    <lineage>
        <taxon>Archaea</taxon>
        <taxon>Methanobacteriati</taxon>
        <taxon>Methanobacteriota</taxon>
        <taxon>Stenosarchaea group</taxon>
        <taxon>Methanomicrobia</taxon>
        <taxon>Methanosarcinales</taxon>
        <taxon>Methanosarcinaceae</taxon>
        <taxon>Methanohalophilus</taxon>
    </lineage>
</organism>
<reference evidence="1" key="1">
    <citation type="submission" date="2004-01" db="EMBL/GenBank/DDBJ databases">
        <title>Analysis of the rep gene and protein in a RCR plasmid pML from the halophilic methanogenic archaeon-Methanohalophilus mahii SLP.</title>
        <authorList>
            <person name="Lin P.-C."/>
            <person name="Yu P.-H."/>
            <person name="Lai M.-C."/>
        </authorList>
    </citation>
    <scope>NUCLEOTIDE SEQUENCE</scope>
    <source>
        <plasmid evidence="1">pML</plasmid>
    </source>
</reference>
<protein>
    <submittedName>
        <fullName evidence="1">PML-orf2</fullName>
    </submittedName>
</protein>
<evidence type="ECO:0000313" key="1">
    <source>
        <dbReference type="EMBL" id="AAR99344.1"/>
    </source>
</evidence>
<proteinExistence type="predicted"/>
<sequence length="75" mass="8691">MALTEQQKNKLTALTKHKQKPPRSELIDRIALISFMWGRCFLCSKCTKYDGRICHLGLSPGEYGYCDYFSREEGK</sequence>
<dbReference type="AlphaFoldDB" id="Q6QWE6"/>
<keyword evidence="1" id="KW-0614">Plasmid</keyword>
<name>Q6QWE6_9EURY</name>